<name>A0ACC0HBW4_9ERIC</name>
<accession>A0ACC0HBW4</accession>
<evidence type="ECO:0000313" key="2">
    <source>
        <dbReference type="Proteomes" id="UP001060215"/>
    </source>
</evidence>
<evidence type="ECO:0000313" key="1">
    <source>
        <dbReference type="EMBL" id="KAI8010388.1"/>
    </source>
</evidence>
<gene>
    <name evidence="1" type="ORF">LOK49_LG06G01884</name>
</gene>
<comment type="caution">
    <text evidence="1">The sequence shown here is derived from an EMBL/GenBank/DDBJ whole genome shotgun (WGS) entry which is preliminary data.</text>
</comment>
<dbReference type="Proteomes" id="UP001060215">
    <property type="component" value="Chromosome 5"/>
</dbReference>
<protein>
    <submittedName>
        <fullName evidence="1">Uncharacterized protein</fullName>
    </submittedName>
</protein>
<reference evidence="1 2" key="1">
    <citation type="journal article" date="2022" name="Plant J.">
        <title>Chromosome-level genome of Camellia lanceoleosa provides a valuable resource for understanding genome evolution and self-incompatibility.</title>
        <authorList>
            <person name="Gong W."/>
            <person name="Xiao S."/>
            <person name="Wang L."/>
            <person name="Liao Z."/>
            <person name="Chang Y."/>
            <person name="Mo W."/>
            <person name="Hu G."/>
            <person name="Li W."/>
            <person name="Zhao G."/>
            <person name="Zhu H."/>
            <person name="Hu X."/>
            <person name="Ji K."/>
            <person name="Xiang X."/>
            <person name="Song Q."/>
            <person name="Yuan D."/>
            <person name="Jin S."/>
            <person name="Zhang L."/>
        </authorList>
    </citation>
    <scope>NUCLEOTIDE SEQUENCE [LARGE SCALE GENOMIC DNA]</scope>
    <source>
        <strain evidence="1">SQ_2022a</strain>
    </source>
</reference>
<keyword evidence="2" id="KW-1185">Reference proteome</keyword>
<dbReference type="EMBL" id="CM045762">
    <property type="protein sequence ID" value="KAI8010388.1"/>
    <property type="molecule type" value="Genomic_DNA"/>
</dbReference>
<proteinExistence type="predicted"/>
<organism evidence="1 2">
    <name type="scientific">Camellia lanceoleosa</name>
    <dbReference type="NCBI Taxonomy" id="1840588"/>
    <lineage>
        <taxon>Eukaryota</taxon>
        <taxon>Viridiplantae</taxon>
        <taxon>Streptophyta</taxon>
        <taxon>Embryophyta</taxon>
        <taxon>Tracheophyta</taxon>
        <taxon>Spermatophyta</taxon>
        <taxon>Magnoliopsida</taxon>
        <taxon>eudicotyledons</taxon>
        <taxon>Gunneridae</taxon>
        <taxon>Pentapetalae</taxon>
        <taxon>asterids</taxon>
        <taxon>Ericales</taxon>
        <taxon>Theaceae</taxon>
        <taxon>Camellia</taxon>
    </lineage>
</organism>
<sequence>MIFKFNFGILIWSNGGLVDGGGKDPEAMYGCVAISLGSWGGFAIKGVEEDDCGGRWWWDCWWLCDDDDGDGAAGGKSPGFGFLEKMKCTLVTWLLSENAKEIICLNYE</sequence>